<dbReference type="InterPro" id="IPR002575">
    <property type="entry name" value="Aminoglycoside_PTrfase"/>
</dbReference>
<organism evidence="2 3">
    <name type="scientific">Paenibacillus tianmuensis</name>
    <dbReference type="NCBI Taxonomy" id="624147"/>
    <lineage>
        <taxon>Bacteria</taxon>
        <taxon>Bacillati</taxon>
        <taxon>Bacillota</taxon>
        <taxon>Bacilli</taxon>
        <taxon>Bacillales</taxon>
        <taxon>Paenibacillaceae</taxon>
        <taxon>Paenibacillus</taxon>
    </lineage>
</organism>
<dbReference type="AlphaFoldDB" id="A0A1G4R3K3"/>
<sequence>MDVQFAEKQVQEWAKASSRSLGFKGSKIEAKYIWNPGGFVNQSYRLSDGATVRHLKLAPEQRTPRLKQWAVRSEHLTNHYHAPRLIEEVTQEIVPGYSYGLVFDFIQGTPLSSCSDPKAVVENVLKVLNRLHADQEFKKGAEAHTRSYSEAFAEEYIVRFEEDLETIRSERHLLDFVTDDTLDWFESEVKTLNQLVHQLPSFQKKAKDTVHNDINWHNVLVEETGGFWIIDWDDLAVHGDAAMDYSVFLWPLYRSEDWQFREERLIDLGGCERFERMEFYFRAKLLDDVIDVLADYIEAENVPAVKQRTQQRAKEIHLRAYPEYLKRYGK</sequence>
<dbReference type="Proteomes" id="UP000198601">
    <property type="component" value="Unassembled WGS sequence"/>
</dbReference>
<evidence type="ECO:0000313" key="2">
    <source>
        <dbReference type="EMBL" id="SCW51436.1"/>
    </source>
</evidence>
<dbReference type="OrthoDB" id="2534157at2"/>
<dbReference type="PANTHER" id="PTHR21310:SF15">
    <property type="entry name" value="AMINOGLYCOSIDE PHOSPHOTRANSFERASE DOMAIN-CONTAINING PROTEIN"/>
    <property type="match status" value="1"/>
</dbReference>
<dbReference type="Gene3D" id="3.90.1200.10">
    <property type="match status" value="1"/>
</dbReference>
<protein>
    <submittedName>
        <fullName evidence="2">Phosphotransferase enzyme family protein</fullName>
    </submittedName>
</protein>
<evidence type="ECO:0000313" key="3">
    <source>
        <dbReference type="Proteomes" id="UP000198601"/>
    </source>
</evidence>
<keyword evidence="3" id="KW-1185">Reference proteome</keyword>
<dbReference type="EMBL" id="FMTT01000011">
    <property type="protein sequence ID" value="SCW51436.1"/>
    <property type="molecule type" value="Genomic_DNA"/>
</dbReference>
<dbReference type="InterPro" id="IPR011009">
    <property type="entry name" value="Kinase-like_dom_sf"/>
</dbReference>
<keyword evidence="2" id="KW-0808">Transferase</keyword>
<dbReference type="PANTHER" id="PTHR21310">
    <property type="entry name" value="AMINOGLYCOSIDE PHOSPHOTRANSFERASE-RELATED-RELATED"/>
    <property type="match status" value="1"/>
</dbReference>
<reference evidence="3" key="1">
    <citation type="submission" date="2016-10" db="EMBL/GenBank/DDBJ databases">
        <authorList>
            <person name="Varghese N."/>
            <person name="Submissions S."/>
        </authorList>
    </citation>
    <scope>NUCLEOTIDE SEQUENCE [LARGE SCALE GENOMIC DNA]</scope>
    <source>
        <strain evidence="3">CGMCC 1.8946</strain>
    </source>
</reference>
<proteinExistence type="predicted"/>
<dbReference type="RefSeq" id="WP_090670501.1">
    <property type="nucleotide sequence ID" value="NZ_FMTT01000011.1"/>
</dbReference>
<dbReference type="STRING" id="624147.SAMN04487970_1011126"/>
<accession>A0A1G4R3K3</accession>
<name>A0A1G4R3K3_9BACL</name>
<dbReference type="GO" id="GO:0016740">
    <property type="term" value="F:transferase activity"/>
    <property type="evidence" value="ECO:0007669"/>
    <property type="project" value="UniProtKB-KW"/>
</dbReference>
<dbReference type="Pfam" id="PF01636">
    <property type="entry name" value="APH"/>
    <property type="match status" value="1"/>
</dbReference>
<evidence type="ECO:0000259" key="1">
    <source>
        <dbReference type="Pfam" id="PF01636"/>
    </source>
</evidence>
<dbReference type="SUPFAM" id="SSF56112">
    <property type="entry name" value="Protein kinase-like (PK-like)"/>
    <property type="match status" value="1"/>
</dbReference>
<dbReference type="InterPro" id="IPR051678">
    <property type="entry name" value="AGP_Transferase"/>
</dbReference>
<feature type="domain" description="Aminoglycoside phosphotransferase" evidence="1">
    <location>
        <begin position="36"/>
        <end position="279"/>
    </location>
</feature>
<gene>
    <name evidence="2" type="ORF">SAMN04487970_1011126</name>
</gene>